<keyword evidence="2" id="KW-1185">Reference proteome</keyword>
<dbReference type="EMBL" id="CP048836">
    <property type="protein sequence ID" value="QID19226.1"/>
    <property type="molecule type" value="Genomic_DNA"/>
</dbReference>
<dbReference type="AlphaFoldDB" id="A0A6C1B664"/>
<organism evidence="1 2">
    <name type="scientific">Nitrogeniibacter mangrovi</name>
    <dbReference type="NCBI Taxonomy" id="2016596"/>
    <lineage>
        <taxon>Bacteria</taxon>
        <taxon>Pseudomonadati</taxon>
        <taxon>Pseudomonadota</taxon>
        <taxon>Betaproteobacteria</taxon>
        <taxon>Rhodocyclales</taxon>
        <taxon>Zoogloeaceae</taxon>
        <taxon>Nitrogeniibacter</taxon>
    </lineage>
</organism>
<evidence type="ECO:0008006" key="3">
    <source>
        <dbReference type="Google" id="ProtNLM"/>
    </source>
</evidence>
<reference evidence="1 2" key="1">
    <citation type="submission" date="2020-02" db="EMBL/GenBank/DDBJ databases">
        <title>Nitrogenibacter mangrovi gen. nov., sp. nov. isolated from mangrove sediment, a denitrifying betaproteobacterium.</title>
        <authorList>
            <person name="Liao H."/>
            <person name="Tian Y."/>
        </authorList>
    </citation>
    <scope>NUCLEOTIDE SEQUENCE [LARGE SCALE GENOMIC DNA]</scope>
    <source>
        <strain evidence="1 2">M9-3-2</strain>
    </source>
</reference>
<sequence length="277" mass="30496">MQAISASMWVDVRSFVSADGPAYQSMVPPAGKQPWSNAVFADRPVPLGDLRRSASRARLAADGYVLVEGCPPVRFDADVPRDTASYDAEIIALVGRCLAGDIRVFDHQAREQHGQAGAGGIGRELGRSRPGAVAYAHADYSPASAWRVIHTAFPGAAAQDRFLILNLWRSADDPVSAFPLALCERASVRAADRVRCELRYADRTGEFQLLRGADHHRWGCFPRMRATETLVFVSFDSAHEEDSAVFHCAVATDPSPEARRRSIESRCVVRLRHWRTP</sequence>
<evidence type="ECO:0000313" key="1">
    <source>
        <dbReference type="EMBL" id="QID19226.1"/>
    </source>
</evidence>
<proteinExistence type="predicted"/>
<dbReference type="NCBIfam" id="NF041278">
    <property type="entry name" value="CmcJ_NvfI_EfuI"/>
    <property type="match status" value="1"/>
</dbReference>
<dbReference type="PANTHER" id="PTHR34598">
    <property type="entry name" value="BLL6449 PROTEIN"/>
    <property type="match status" value="1"/>
</dbReference>
<accession>A0A6C1B664</accession>
<protein>
    <recommendedName>
        <fullName evidence="3">Methyltransferase</fullName>
    </recommendedName>
</protein>
<dbReference type="Proteomes" id="UP000501991">
    <property type="component" value="Chromosome"/>
</dbReference>
<name>A0A6C1B664_9RHOO</name>
<dbReference type="InterPro" id="IPR044053">
    <property type="entry name" value="AsaB-like"/>
</dbReference>
<dbReference type="RefSeq" id="WP_173767616.1">
    <property type="nucleotide sequence ID" value="NZ_CP048836.1"/>
</dbReference>
<evidence type="ECO:0000313" key="2">
    <source>
        <dbReference type="Proteomes" id="UP000501991"/>
    </source>
</evidence>
<dbReference type="KEGG" id="azq:G3580_17340"/>
<gene>
    <name evidence="1" type="ORF">G3580_17340</name>
</gene>
<dbReference type="GO" id="GO:0016491">
    <property type="term" value="F:oxidoreductase activity"/>
    <property type="evidence" value="ECO:0007669"/>
    <property type="project" value="InterPro"/>
</dbReference>
<dbReference type="PANTHER" id="PTHR34598:SF3">
    <property type="entry name" value="OXIDOREDUCTASE AN1597"/>
    <property type="match status" value="1"/>
</dbReference>